<name>A0ABU0M5S5_9HYPH</name>
<evidence type="ECO:0000313" key="2">
    <source>
        <dbReference type="Proteomes" id="UP001223743"/>
    </source>
</evidence>
<dbReference type="RefSeq" id="WP_266279769.1">
    <property type="nucleotide sequence ID" value="NZ_JAPKNF010000001.1"/>
</dbReference>
<reference evidence="1 2" key="1">
    <citation type="submission" date="2023-07" db="EMBL/GenBank/DDBJ databases">
        <title>Genomic Encyclopedia of Type Strains, Phase IV (KMG-IV): sequencing the most valuable type-strain genomes for metagenomic binning, comparative biology and taxonomic classification.</title>
        <authorList>
            <person name="Goeker M."/>
        </authorList>
    </citation>
    <scope>NUCLEOTIDE SEQUENCE [LARGE SCALE GENOMIC DNA]</scope>
    <source>
        <strain evidence="1 2">B1-1</strain>
    </source>
</reference>
<evidence type="ECO:0000313" key="1">
    <source>
        <dbReference type="EMBL" id="MDQ0516309.1"/>
    </source>
</evidence>
<keyword evidence="2" id="KW-1185">Reference proteome</keyword>
<protein>
    <submittedName>
        <fullName evidence="1">Uncharacterized protein</fullName>
    </submittedName>
</protein>
<comment type="caution">
    <text evidence="1">The sequence shown here is derived from an EMBL/GenBank/DDBJ whole genome shotgun (WGS) entry which is preliminary data.</text>
</comment>
<dbReference type="Proteomes" id="UP001223743">
    <property type="component" value="Unassembled WGS sequence"/>
</dbReference>
<organism evidence="1 2">
    <name type="scientific">Kaistia geumhonensis</name>
    <dbReference type="NCBI Taxonomy" id="410839"/>
    <lineage>
        <taxon>Bacteria</taxon>
        <taxon>Pseudomonadati</taxon>
        <taxon>Pseudomonadota</taxon>
        <taxon>Alphaproteobacteria</taxon>
        <taxon>Hyphomicrobiales</taxon>
        <taxon>Kaistiaceae</taxon>
        <taxon>Kaistia</taxon>
    </lineage>
</organism>
<dbReference type="EMBL" id="JAUSWJ010000001">
    <property type="protein sequence ID" value="MDQ0516309.1"/>
    <property type="molecule type" value="Genomic_DNA"/>
</dbReference>
<sequence>MTITRLTFQRNGRRISVTVLTPDRARRRRIARAMLAAGWPHARIAAALRIRRERLEALLAEPSLFDPATLKEAARFVRRMVAA</sequence>
<accession>A0ABU0M5S5</accession>
<proteinExistence type="predicted"/>
<gene>
    <name evidence="1" type="ORF">QO015_001922</name>
</gene>